<evidence type="ECO:0000256" key="1">
    <source>
        <dbReference type="SAM" id="SignalP"/>
    </source>
</evidence>
<accession>A0A067BVS6</accession>
<reference evidence="2 3" key="1">
    <citation type="journal article" date="2013" name="PLoS Genet.">
        <title>Distinctive expansion of potential virulence genes in the genome of the oomycete fish pathogen Saprolegnia parasitica.</title>
        <authorList>
            <person name="Jiang R.H."/>
            <person name="de Bruijn I."/>
            <person name="Haas B.J."/>
            <person name="Belmonte R."/>
            <person name="Lobach L."/>
            <person name="Christie J."/>
            <person name="van den Ackerveken G."/>
            <person name="Bottin A."/>
            <person name="Bulone V."/>
            <person name="Diaz-Moreno S.M."/>
            <person name="Dumas B."/>
            <person name="Fan L."/>
            <person name="Gaulin E."/>
            <person name="Govers F."/>
            <person name="Grenville-Briggs L.J."/>
            <person name="Horner N.R."/>
            <person name="Levin J.Z."/>
            <person name="Mammella M."/>
            <person name="Meijer H.J."/>
            <person name="Morris P."/>
            <person name="Nusbaum C."/>
            <person name="Oome S."/>
            <person name="Phillips A.J."/>
            <person name="van Rooyen D."/>
            <person name="Rzeszutek E."/>
            <person name="Saraiva M."/>
            <person name="Secombes C.J."/>
            <person name="Seidl M.F."/>
            <person name="Snel B."/>
            <person name="Stassen J.H."/>
            <person name="Sykes S."/>
            <person name="Tripathy S."/>
            <person name="van den Berg H."/>
            <person name="Vega-Arreguin J.C."/>
            <person name="Wawra S."/>
            <person name="Young S.K."/>
            <person name="Zeng Q."/>
            <person name="Dieguez-Uribeondo J."/>
            <person name="Russ C."/>
            <person name="Tyler B.M."/>
            <person name="van West P."/>
        </authorList>
    </citation>
    <scope>NUCLEOTIDE SEQUENCE [LARGE SCALE GENOMIC DNA]</scope>
    <source>
        <strain evidence="2 3">CBS 223.65</strain>
    </source>
</reference>
<proteinExistence type="predicted"/>
<dbReference type="GeneID" id="24133379"/>
<dbReference type="AlphaFoldDB" id="A0A067BVS6"/>
<feature type="chain" id="PRO_5001633806" evidence="1">
    <location>
        <begin position="22"/>
        <end position="63"/>
    </location>
</feature>
<evidence type="ECO:0000313" key="3">
    <source>
        <dbReference type="Proteomes" id="UP000030745"/>
    </source>
</evidence>
<keyword evidence="1" id="KW-0732">Signal</keyword>
<dbReference type="Proteomes" id="UP000030745">
    <property type="component" value="Unassembled WGS sequence"/>
</dbReference>
<dbReference type="RefSeq" id="XP_012206906.1">
    <property type="nucleotide sequence ID" value="XM_012351516.1"/>
</dbReference>
<protein>
    <submittedName>
        <fullName evidence="2">Uncharacterized protein</fullName>
    </submittedName>
</protein>
<keyword evidence="3" id="KW-1185">Reference proteome</keyword>
<gene>
    <name evidence="2" type="ORF">SPRG_11335</name>
</gene>
<dbReference type="EMBL" id="KK583269">
    <property type="protein sequence ID" value="KDO22383.1"/>
    <property type="molecule type" value="Genomic_DNA"/>
</dbReference>
<evidence type="ECO:0000313" key="2">
    <source>
        <dbReference type="EMBL" id="KDO22383.1"/>
    </source>
</evidence>
<name>A0A067BVS6_SAPPC</name>
<organism evidence="2 3">
    <name type="scientific">Saprolegnia parasitica (strain CBS 223.65)</name>
    <dbReference type="NCBI Taxonomy" id="695850"/>
    <lineage>
        <taxon>Eukaryota</taxon>
        <taxon>Sar</taxon>
        <taxon>Stramenopiles</taxon>
        <taxon>Oomycota</taxon>
        <taxon>Saprolegniomycetes</taxon>
        <taxon>Saprolegniales</taxon>
        <taxon>Saprolegniaceae</taxon>
        <taxon>Saprolegnia</taxon>
    </lineage>
</organism>
<dbReference type="OrthoDB" id="264532at2759"/>
<dbReference type="KEGG" id="spar:SPRG_11335"/>
<feature type="signal peptide" evidence="1">
    <location>
        <begin position="1"/>
        <end position="21"/>
    </location>
</feature>
<dbReference type="VEuPathDB" id="FungiDB:SPRG_11335"/>
<sequence>MGYGYVAVALFALYLPTYSNGAHRKPWTSLRNHGMWNLMCEYLGMEIVCEEALDATKQYVIAY</sequence>